<dbReference type="AlphaFoldDB" id="A0A3M7Q847"/>
<reference evidence="1 2" key="1">
    <citation type="journal article" date="2018" name="Sci. Rep.">
        <title>Genomic signatures of local adaptation to the degree of environmental predictability in rotifers.</title>
        <authorList>
            <person name="Franch-Gras L."/>
            <person name="Hahn C."/>
            <person name="Garcia-Roger E.M."/>
            <person name="Carmona M.J."/>
            <person name="Serra M."/>
            <person name="Gomez A."/>
        </authorList>
    </citation>
    <scope>NUCLEOTIDE SEQUENCE [LARGE SCALE GENOMIC DNA]</scope>
    <source>
        <strain evidence="1">HYR1</strain>
    </source>
</reference>
<name>A0A3M7Q847_BRAPC</name>
<gene>
    <name evidence="1" type="ORF">BpHYR1_048868</name>
</gene>
<evidence type="ECO:0000313" key="1">
    <source>
        <dbReference type="EMBL" id="RNA07419.1"/>
    </source>
</evidence>
<comment type="caution">
    <text evidence="1">The sequence shown here is derived from an EMBL/GenBank/DDBJ whole genome shotgun (WGS) entry which is preliminary data.</text>
</comment>
<dbReference type="EMBL" id="REGN01007055">
    <property type="protein sequence ID" value="RNA07419.1"/>
    <property type="molecule type" value="Genomic_DNA"/>
</dbReference>
<dbReference type="Proteomes" id="UP000276133">
    <property type="component" value="Unassembled WGS sequence"/>
</dbReference>
<sequence length="112" mass="13088">MSQFTTYKANSMCLKKAVILLLSAIYDILLQKYLNTAMRDNSQGCPSKRSSQLVLVVFDFKGVYRLNTFDDVHFTENCRVLQSLEFFYTICTKLYLLQNYFLTIRNKLTNSL</sequence>
<protein>
    <submittedName>
        <fullName evidence="1">Uncharacterized protein</fullName>
    </submittedName>
</protein>
<evidence type="ECO:0000313" key="2">
    <source>
        <dbReference type="Proteomes" id="UP000276133"/>
    </source>
</evidence>
<organism evidence="1 2">
    <name type="scientific">Brachionus plicatilis</name>
    <name type="common">Marine rotifer</name>
    <name type="synonym">Brachionus muelleri</name>
    <dbReference type="NCBI Taxonomy" id="10195"/>
    <lineage>
        <taxon>Eukaryota</taxon>
        <taxon>Metazoa</taxon>
        <taxon>Spiralia</taxon>
        <taxon>Gnathifera</taxon>
        <taxon>Rotifera</taxon>
        <taxon>Eurotatoria</taxon>
        <taxon>Monogononta</taxon>
        <taxon>Pseudotrocha</taxon>
        <taxon>Ploima</taxon>
        <taxon>Brachionidae</taxon>
        <taxon>Brachionus</taxon>
    </lineage>
</organism>
<proteinExistence type="predicted"/>
<accession>A0A3M7Q847</accession>
<keyword evidence="2" id="KW-1185">Reference proteome</keyword>